<dbReference type="GO" id="GO:0008726">
    <property type="term" value="F:alkanesulfonate monooxygenase activity"/>
    <property type="evidence" value="ECO:0007669"/>
    <property type="project" value="TreeGrafter"/>
</dbReference>
<evidence type="ECO:0000259" key="5">
    <source>
        <dbReference type="Pfam" id="PF00296"/>
    </source>
</evidence>
<dbReference type="PATRIC" id="fig|1429438.4.peg.1507"/>
<keyword evidence="7" id="KW-1185">Reference proteome</keyword>
<dbReference type="PANTHER" id="PTHR42847">
    <property type="entry name" value="ALKANESULFONATE MONOOXYGENASE"/>
    <property type="match status" value="1"/>
</dbReference>
<dbReference type="Pfam" id="PF00296">
    <property type="entry name" value="Bac_luciferase"/>
    <property type="match status" value="1"/>
</dbReference>
<evidence type="ECO:0000313" key="7">
    <source>
        <dbReference type="Proteomes" id="UP000019141"/>
    </source>
</evidence>
<evidence type="ECO:0000256" key="1">
    <source>
        <dbReference type="ARBA" id="ARBA00022630"/>
    </source>
</evidence>
<evidence type="ECO:0000256" key="3">
    <source>
        <dbReference type="ARBA" id="ARBA00023002"/>
    </source>
</evidence>
<feature type="domain" description="Luciferase-like" evidence="5">
    <location>
        <begin position="1"/>
        <end position="250"/>
    </location>
</feature>
<keyword evidence="1" id="KW-0285">Flavoprotein</keyword>
<dbReference type="EMBL" id="AZHW01000220">
    <property type="protein sequence ID" value="ETX01571.1"/>
    <property type="molecule type" value="Genomic_DNA"/>
</dbReference>
<accession>W4LV16</accession>
<dbReference type="SUPFAM" id="SSF51679">
    <property type="entry name" value="Bacterial luciferase-like"/>
    <property type="match status" value="1"/>
</dbReference>
<dbReference type="HOGENOM" id="CLU_027853_7_1_7"/>
<reference evidence="6 7" key="1">
    <citation type="journal article" date="2014" name="Nature">
        <title>An environmental bacterial taxon with a large and distinct metabolic repertoire.</title>
        <authorList>
            <person name="Wilson M.C."/>
            <person name="Mori T."/>
            <person name="Ruckert C."/>
            <person name="Uria A.R."/>
            <person name="Helf M.J."/>
            <person name="Takada K."/>
            <person name="Gernert C."/>
            <person name="Steffens U.A."/>
            <person name="Heycke N."/>
            <person name="Schmitt S."/>
            <person name="Rinke C."/>
            <person name="Helfrich E.J."/>
            <person name="Brachmann A.O."/>
            <person name="Gurgui C."/>
            <person name="Wakimoto T."/>
            <person name="Kracht M."/>
            <person name="Crusemann M."/>
            <person name="Hentschel U."/>
            <person name="Abe I."/>
            <person name="Matsunaga S."/>
            <person name="Kalinowski J."/>
            <person name="Takeyama H."/>
            <person name="Piel J."/>
        </authorList>
    </citation>
    <scope>NUCLEOTIDE SEQUENCE [LARGE SCALE GENOMIC DNA]</scope>
    <source>
        <strain evidence="7">TSY1</strain>
    </source>
</reference>
<keyword evidence="4" id="KW-0503">Monooxygenase</keyword>
<name>W4LV16_ENTF1</name>
<comment type="caution">
    <text evidence="6">The sequence shown here is derived from an EMBL/GenBank/DDBJ whole genome shotgun (WGS) entry which is preliminary data.</text>
</comment>
<organism evidence="6 7">
    <name type="scientific">Entotheonella factor</name>
    <dbReference type="NCBI Taxonomy" id="1429438"/>
    <lineage>
        <taxon>Bacteria</taxon>
        <taxon>Pseudomonadati</taxon>
        <taxon>Nitrospinota/Tectimicrobiota group</taxon>
        <taxon>Candidatus Tectimicrobiota</taxon>
        <taxon>Candidatus Entotheonellia</taxon>
        <taxon>Candidatus Entotheonellales</taxon>
        <taxon>Candidatus Entotheonellaceae</taxon>
        <taxon>Candidatus Entotheonella</taxon>
    </lineage>
</organism>
<proteinExistence type="predicted"/>
<evidence type="ECO:0000256" key="2">
    <source>
        <dbReference type="ARBA" id="ARBA00022643"/>
    </source>
</evidence>
<dbReference type="NCBIfam" id="TIGR03619">
    <property type="entry name" value="F420_Rv2161c"/>
    <property type="match status" value="1"/>
</dbReference>
<dbReference type="Proteomes" id="UP000019141">
    <property type="component" value="Unassembled WGS sequence"/>
</dbReference>
<evidence type="ECO:0000256" key="4">
    <source>
        <dbReference type="ARBA" id="ARBA00023033"/>
    </source>
</evidence>
<dbReference type="GO" id="GO:0046306">
    <property type="term" value="P:alkanesulfonate catabolic process"/>
    <property type="evidence" value="ECO:0007669"/>
    <property type="project" value="TreeGrafter"/>
</dbReference>
<keyword evidence="3" id="KW-0560">Oxidoreductase</keyword>
<sequence length="312" mass="34222">MQFGFSLPSRGPTASMENLRTLAQHADGLGLDSVWVSDHIIVPEQIDSFYPYHPEGQFPTAPEQDYLEPLTALTFLAGCTERVQLGTSVLILPYRNALLTAKIVSTLDKLSNGRVILGIGVGWMEEEFVALGLDTFRQRGAVSDEYIRAFRELWTSDTPHFEGEHVRFAHIGFAPKPVRQPPIWVGGHTKPAIRRAARLGDGWHPIGLRPPANLTPDEMRHAVAELHAEAEKAGRNPQDITISFRGPLDISEASGADRKPLSGSIAAIQDDIGRYAECGVSHMVFDIMAPEVAALQDGMSRFVQDIQPGVKA</sequence>
<dbReference type="InterPro" id="IPR019921">
    <property type="entry name" value="Lucif-like_OxRdtase_Rv2161c"/>
</dbReference>
<dbReference type="AlphaFoldDB" id="W4LV16"/>
<dbReference type="InterPro" id="IPR036661">
    <property type="entry name" value="Luciferase-like_sf"/>
</dbReference>
<protein>
    <recommendedName>
        <fullName evidence="5">Luciferase-like domain-containing protein</fullName>
    </recommendedName>
</protein>
<dbReference type="Gene3D" id="3.20.20.30">
    <property type="entry name" value="Luciferase-like domain"/>
    <property type="match status" value="1"/>
</dbReference>
<gene>
    <name evidence="6" type="ORF">ETSY1_06935</name>
</gene>
<evidence type="ECO:0000313" key="6">
    <source>
        <dbReference type="EMBL" id="ETX01571.1"/>
    </source>
</evidence>
<dbReference type="InterPro" id="IPR050172">
    <property type="entry name" value="SsuD_RutA_monooxygenase"/>
</dbReference>
<keyword evidence="2" id="KW-0288">FMN</keyword>
<dbReference type="InterPro" id="IPR011251">
    <property type="entry name" value="Luciferase-like_dom"/>
</dbReference>
<dbReference type="PANTHER" id="PTHR42847:SF4">
    <property type="entry name" value="ALKANESULFONATE MONOOXYGENASE-RELATED"/>
    <property type="match status" value="1"/>
</dbReference>